<dbReference type="OrthoDB" id="7595139at2"/>
<keyword evidence="2" id="KW-1185">Reference proteome</keyword>
<dbReference type="EMBL" id="VOQQ01000001">
    <property type="protein sequence ID" value="TXC64716.1"/>
    <property type="molecule type" value="Genomic_DNA"/>
</dbReference>
<organism evidence="1 2">
    <name type="scientific">Allosphingosinicella ginsenosidimutans</name>
    <dbReference type="NCBI Taxonomy" id="1176539"/>
    <lineage>
        <taxon>Bacteria</taxon>
        <taxon>Pseudomonadati</taxon>
        <taxon>Pseudomonadota</taxon>
        <taxon>Alphaproteobacteria</taxon>
        <taxon>Sphingomonadales</taxon>
        <taxon>Sphingomonadaceae</taxon>
        <taxon>Allosphingosinicella</taxon>
    </lineage>
</organism>
<comment type="caution">
    <text evidence="1">The sequence shown here is derived from an EMBL/GenBank/DDBJ whole genome shotgun (WGS) entry which is preliminary data.</text>
</comment>
<evidence type="ECO:0008006" key="3">
    <source>
        <dbReference type="Google" id="ProtNLM"/>
    </source>
</evidence>
<dbReference type="Proteomes" id="UP000321249">
    <property type="component" value="Unassembled WGS sequence"/>
</dbReference>
<dbReference type="RefSeq" id="WP_147044139.1">
    <property type="nucleotide sequence ID" value="NZ_BAABIR010000001.1"/>
</dbReference>
<name>A0A5C6TYD8_9SPHN</name>
<accession>A0A5C6TYD8</accession>
<reference evidence="1 2" key="1">
    <citation type="journal article" date="2015" name="J. Microbiol.">
        <title>Sphingosinicella ginsenosidimutans sp. nov., with ginsenoside converting activity.</title>
        <authorList>
            <person name="Kim J.K."/>
            <person name="Kang M.S."/>
            <person name="Park S.C."/>
            <person name="Kim K.M."/>
            <person name="Choi K."/>
            <person name="Yoon M.H."/>
            <person name="Im W.T."/>
        </authorList>
    </citation>
    <scope>NUCLEOTIDE SEQUENCE [LARGE SCALE GENOMIC DNA]</scope>
    <source>
        <strain evidence="1 2">BS-11</strain>
    </source>
</reference>
<evidence type="ECO:0000313" key="2">
    <source>
        <dbReference type="Proteomes" id="UP000321249"/>
    </source>
</evidence>
<evidence type="ECO:0000313" key="1">
    <source>
        <dbReference type="EMBL" id="TXC64716.1"/>
    </source>
</evidence>
<gene>
    <name evidence="1" type="ORF">FRZ32_14300</name>
</gene>
<proteinExistence type="predicted"/>
<protein>
    <recommendedName>
        <fullName evidence="3">Porin</fullName>
    </recommendedName>
</protein>
<dbReference type="AlphaFoldDB" id="A0A5C6TYD8"/>
<sequence length="186" mass="19645">MSKGLRQTSGPQIVVRPSLRIGDVVIAGYLKNVTLADADGEAALSVGMQQTLAGFDLSATVAARVNTGASAARDSRALETAMTVGRAIGPIRARFTALWSPDDLGPTRNSLLIEAGAALHLHGPLSIDGAIARRTRGGGPDYVAYNAGLTLSVARNLSAELRWYDTDRAIDATYRSRLVLAGRLRF</sequence>